<protein>
    <submittedName>
        <fullName evidence="2">Glycosyl transferase family 1</fullName>
    </submittedName>
</protein>
<dbReference type="InterPro" id="IPR055259">
    <property type="entry name" value="YkvP/CgeB_Glyco_trans-like"/>
</dbReference>
<comment type="caution">
    <text evidence="2">The sequence shown here is derived from an EMBL/GenBank/DDBJ whole genome shotgun (WGS) entry which is preliminary data.</text>
</comment>
<name>A0A2T0UZ66_9MICO</name>
<keyword evidence="3" id="KW-1185">Reference proteome</keyword>
<evidence type="ECO:0000313" key="3">
    <source>
        <dbReference type="Proteomes" id="UP000237822"/>
    </source>
</evidence>
<dbReference type="Pfam" id="PF13524">
    <property type="entry name" value="Glyco_trans_1_2"/>
    <property type="match status" value="1"/>
</dbReference>
<feature type="domain" description="Spore protein YkvP/CgeB glycosyl transferase-like" evidence="1">
    <location>
        <begin position="69"/>
        <end position="191"/>
    </location>
</feature>
<reference evidence="2 3" key="1">
    <citation type="submission" date="2018-03" db="EMBL/GenBank/DDBJ databases">
        <title>Genomic Encyclopedia of Archaeal and Bacterial Type Strains, Phase II (KMG-II): from individual species to whole genera.</title>
        <authorList>
            <person name="Goeker M."/>
        </authorList>
    </citation>
    <scope>NUCLEOTIDE SEQUENCE [LARGE SCALE GENOMIC DNA]</scope>
    <source>
        <strain evidence="2 3">ATCC BAA-1496</strain>
    </source>
</reference>
<dbReference type="PANTHER" id="PTHR12526">
    <property type="entry name" value="GLYCOSYLTRANSFERASE"/>
    <property type="match status" value="1"/>
</dbReference>
<dbReference type="EMBL" id="PVTI01000002">
    <property type="protein sequence ID" value="PRY63223.1"/>
    <property type="molecule type" value="Genomic_DNA"/>
</dbReference>
<accession>A0A2T0UZ66</accession>
<dbReference type="GO" id="GO:0016757">
    <property type="term" value="F:glycosyltransferase activity"/>
    <property type="evidence" value="ECO:0007669"/>
    <property type="project" value="TreeGrafter"/>
</dbReference>
<evidence type="ECO:0000259" key="1">
    <source>
        <dbReference type="Pfam" id="PF13524"/>
    </source>
</evidence>
<dbReference type="SUPFAM" id="SSF53756">
    <property type="entry name" value="UDP-Glycosyltransferase/glycogen phosphorylase"/>
    <property type="match status" value="1"/>
</dbReference>
<proteinExistence type="predicted"/>
<dbReference type="Proteomes" id="UP000237822">
    <property type="component" value="Unassembled WGS sequence"/>
</dbReference>
<gene>
    <name evidence="2" type="ORF">BCF74_10254</name>
</gene>
<keyword evidence="2" id="KW-0808">Transferase</keyword>
<evidence type="ECO:0000313" key="2">
    <source>
        <dbReference type="EMBL" id="PRY63223.1"/>
    </source>
</evidence>
<sequence>MDIGIPSEKLFSATFGVSHRFYSPGQGVRDIPLLAVGQDRGRDYRTLIDAIGGTELTLDLVSRPENLQGIDIPANVRAHPPVPLAQYRSLLKRAQIVAVPTHDLAYPTGQSVALEAAASGCAVVVTGTRAMREYFRDGIDAEFVEVGDVEGWRSTLQALREDPTRRDRLGSAARHNVVNKHNADHMWAEIADVLRDRGIVKGSRQTS</sequence>
<dbReference type="PANTHER" id="PTHR12526:SF590">
    <property type="entry name" value="ALPHA-MALTOSE-1-PHOSPHATE SYNTHASE"/>
    <property type="match status" value="1"/>
</dbReference>
<organism evidence="2 3">
    <name type="scientific">Knoellia remsis</name>
    <dbReference type="NCBI Taxonomy" id="407159"/>
    <lineage>
        <taxon>Bacteria</taxon>
        <taxon>Bacillati</taxon>
        <taxon>Actinomycetota</taxon>
        <taxon>Actinomycetes</taxon>
        <taxon>Micrococcales</taxon>
        <taxon>Intrasporangiaceae</taxon>
        <taxon>Knoellia</taxon>
    </lineage>
</organism>
<dbReference type="Gene3D" id="3.40.50.2000">
    <property type="entry name" value="Glycogen Phosphorylase B"/>
    <property type="match status" value="1"/>
</dbReference>
<dbReference type="AlphaFoldDB" id="A0A2T0UZ66"/>